<dbReference type="EMBL" id="CP012075">
    <property type="protein sequence ID" value="AKU70459.1"/>
    <property type="molecule type" value="Genomic_DNA"/>
</dbReference>
<accession>A0A0K1NN02</accession>
<reference evidence="1 3" key="1">
    <citation type="submission" date="2015-07" db="EMBL/GenBank/DDBJ databases">
        <authorList>
            <person name="Noorani M."/>
        </authorList>
    </citation>
    <scope>NUCLEOTIDE SEQUENCE [LARGE SCALE GENOMIC DNA]</scope>
    <source>
        <strain evidence="1 3">W1435</strain>
    </source>
</reference>
<name>A0A0K1NN02_9BACT</name>
<dbReference type="AlphaFoldDB" id="A0A0K1NN02"/>
<dbReference type="InterPro" id="IPR029024">
    <property type="entry name" value="TerB-like"/>
</dbReference>
<evidence type="ECO:0000313" key="4">
    <source>
        <dbReference type="Proteomes" id="UP000682005"/>
    </source>
</evidence>
<sequence>MKQSERTGIMRILSDMISADEIIDAREISFLYSLKEKYNIKKDDEFQSVSMTLSQAVSILKESPEGMVHDLLDDLTSVAMSDDYCARAEALLLLSLMITLTGSLGVDADIVSVDASGLNIEGTQMLYIESSYDEQVNAIIEDHYRELYSEAQLSGFDFLYLPRIAGHYSSLPEESLGQIISFLYPRVSHERLASIIHKLRNLSTTDFCKYQLSAKLNIKELFDVQPSLFIKLSDSNVNNRRHANFLILGLDKDVLPTIHQFIETFSGMYRNRILNYLREEKGRFVYSGFHKLILDLHLLQKGIKSSVLVDTVSGDICFPEADVKIEKLHRREKALYALFLIESSSGGVNFDKPKNVHQLGRYEKRIKALQEKYSLIYKEFGGEKQNAPNLEIPEIRLPMISLIKRQISKLGDTLYHADDYLIQRNIYGNYGLRIDLSSCFCRTFSDPDAVKMESSAVWQRIIAL</sequence>
<evidence type="ECO:0000313" key="1">
    <source>
        <dbReference type="EMBL" id="AKU70459.1"/>
    </source>
</evidence>
<evidence type="ECO:0000313" key="2">
    <source>
        <dbReference type="EMBL" id="QUB86086.1"/>
    </source>
</evidence>
<gene>
    <name evidence="1" type="ORF">ADJ77_11905</name>
    <name evidence="2" type="ORF">J5A51_02130</name>
</gene>
<dbReference type="Proteomes" id="UP000682005">
    <property type="component" value="Chromosome 2"/>
</dbReference>
<dbReference type="Proteomes" id="UP000060345">
    <property type="component" value="Chromosome 2"/>
</dbReference>
<proteinExistence type="predicted"/>
<organism evidence="1 3">
    <name type="scientific">Prevotella fusca JCM 17724</name>
    <dbReference type="NCBI Taxonomy" id="1236517"/>
    <lineage>
        <taxon>Bacteria</taxon>
        <taxon>Pseudomonadati</taxon>
        <taxon>Bacteroidota</taxon>
        <taxon>Bacteroidia</taxon>
        <taxon>Bacteroidales</taxon>
        <taxon>Prevotellaceae</taxon>
        <taxon>Prevotella</taxon>
    </lineage>
</organism>
<reference evidence="2 4" key="2">
    <citation type="submission" date="2021-03" db="EMBL/GenBank/DDBJ databases">
        <title>Human Oral Microbial Genomes.</title>
        <authorList>
            <person name="Johnston C.D."/>
            <person name="Chen T."/>
            <person name="Dewhirst F.E."/>
        </authorList>
    </citation>
    <scope>NUCLEOTIDE SEQUENCE [LARGE SCALE GENOMIC DNA]</scope>
    <source>
        <strain evidence="2 4">W1435</strain>
    </source>
</reference>
<dbReference type="STRING" id="1236517.ADJ77_11905"/>
<dbReference type="SUPFAM" id="SSF158682">
    <property type="entry name" value="TerB-like"/>
    <property type="match status" value="1"/>
</dbReference>
<dbReference type="Gene3D" id="1.10.3680.10">
    <property type="entry name" value="TerB-like"/>
    <property type="match status" value="1"/>
</dbReference>
<dbReference type="EMBL" id="CP072369">
    <property type="protein sequence ID" value="QUB86086.1"/>
    <property type="molecule type" value="Genomic_DNA"/>
</dbReference>
<protein>
    <submittedName>
        <fullName evidence="1">Uncharacterized protein</fullName>
    </submittedName>
</protein>
<evidence type="ECO:0000313" key="3">
    <source>
        <dbReference type="Proteomes" id="UP000060345"/>
    </source>
</evidence>
<keyword evidence="4" id="KW-1185">Reference proteome</keyword>
<dbReference type="RefSeq" id="WP_050696463.1">
    <property type="nucleotide sequence ID" value="NZ_CP012075.1"/>
</dbReference>
<dbReference type="KEGG" id="pfus:ADJ77_11905"/>